<dbReference type="EMBL" id="JANSUY010000001">
    <property type="protein sequence ID" value="MCR9013494.1"/>
    <property type="molecule type" value="Genomic_DNA"/>
</dbReference>
<proteinExistence type="predicted"/>
<evidence type="ECO:0000259" key="2">
    <source>
        <dbReference type="Pfam" id="PF17032"/>
    </source>
</evidence>
<gene>
    <name evidence="3" type="ORF">NU887_00535</name>
</gene>
<keyword evidence="4" id="KW-1185">Reference proteome</keyword>
<evidence type="ECO:0000256" key="1">
    <source>
        <dbReference type="SAM" id="Phobius"/>
    </source>
</evidence>
<dbReference type="AlphaFoldDB" id="A0A9X2P171"/>
<organism evidence="3 4">
    <name type="scientific">Aquiflexum gelatinilyticum</name>
    <dbReference type="NCBI Taxonomy" id="2961943"/>
    <lineage>
        <taxon>Bacteria</taxon>
        <taxon>Pseudomonadati</taxon>
        <taxon>Bacteroidota</taxon>
        <taxon>Cytophagia</taxon>
        <taxon>Cytophagales</taxon>
        <taxon>Cyclobacteriaceae</taxon>
        <taxon>Aquiflexum</taxon>
    </lineage>
</organism>
<feature type="transmembrane region" description="Helical" evidence="1">
    <location>
        <begin position="87"/>
        <end position="106"/>
    </location>
</feature>
<dbReference type="Proteomes" id="UP001142175">
    <property type="component" value="Unassembled WGS sequence"/>
</dbReference>
<comment type="caution">
    <text evidence="3">The sequence shown here is derived from an EMBL/GenBank/DDBJ whole genome shotgun (WGS) entry which is preliminary data.</text>
</comment>
<keyword evidence="1" id="KW-0812">Transmembrane</keyword>
<keyword evidence="1" id="KW-0472">Membrane</keyword>
<accession>A0A9X2P171</accession>
<keyword evidence="1" id="KW-1133">Transmembrane helix</keyword>
<evidence type="ECO:0000313" key="3">
    <source>
        <dbReference type="EMBL" id="MCR9013494.1"/>
    </source>
</evidence>
<dbReference type="Pfam" id="PF17032">
    <property type="entry name" value="Zn_ribbon_15"/>
    <property type="match status" value="1"/>
</dbReference>
<dbReference type="InterPro" id="IPR031493">
    <property type="entry name" value="Zinc_ribbon_15"/>
</dbReference>
<sequence length="202" mass="23315">MVVFGSKATEVATETIQDKCANCGTQNSVQMTVFQKYAHVFWIPFFPIGKTGLTQCSHCKQVLEKKEFPVYLRSNFEILKQKGKTPVWTFSGIILLFFFFILGGIVSKQREEKNLMLIASPQAGDIYEIKIDYKQYTLYKVENIEGDTVFVLLNEYETNKRRGLSDSKIRRDESFSGETFPILKTDLKMMVEDGEIMDIERK</sequence>
<feature type="domain" description="Zinc-ribbon 15" evidence="2">
    <location>
        <begin position="19"/>
        <end position="67"/>
    </location>
</feature>
<protein>
    <submittedName>
        <fullName evidence="3">Zinc ribbon domain-containing protein</fullName>
    </submittedName>
</protein>
<evidence type="ECO:0000313" key="4">
    <source>
        <dbReference type="Proteomes" id="UP001142175"/>
    </source>
</evidence>
<name>A0A9X2P171_9BACT</name>
<reference evidence="3" key="1">
    <citation type="submission" date="2022-08" db="EMBL/GenBank/DDBJ databases">
        <authorList>
            <person name="Zhang D."/>
        </authorList>
    </citation>
    <scope>NUCLEOTIDE SEQUENCE</scope>
    <source>
        <strain evidence="3">XJ19-11</strain>
    </source>
</reference>
<dbReference type="RefSeq" id="WP_258421397.1">
    <property type="nucleotide sequence ID" value="NZ_JANSUY010000001.1"/>
</dbReference>